<evidence type="ECO:0000313" key="2">
    <source>
        <dbReference type="EMBL" id="CUS23929.1"/>
    </source>
</evidence>
<name>A0A0P1KX64_9SACH</name>
<proteinExistence type="predicted"/>
<dbReference type="Proteomes" id="UP000236544">
    <property type="component" value="Unassembled WGS sequence"/>
</dbReference>
<sequence length="180" mass="20657">MFRNLVRRQKSMIARDFEKLEISVPTAADDEKHASGTSGRPNQSVTKPVSLDASTGEVLVRKSTGKTKVRKGQTTDEFERQRSHFFEVERGPVWTPVGWMTSQDPLLKLDTDPSSDLEIKQVRQKLASHCHLLYYRKQYADCAGLCESLLLRFEALGNRKKIQREIDELHHMLERCRVSA</sequence>
<evidence type="ECO:0000256" key="1">
    <source>
        <dbReference type="SAM" id="MobiDB-lite"/>
    </source>
</evidence>
<reference evidence="3" key="1">
    <citation type="submission" date="2015-10" db="EMBL/GenBank/DDBJ databases">
        <authorList>
            <person name="Devillers H."/>
        </authorList>
    </citation>
    <scope>NUCLEOTIDE SEQUENCE [LARGE SCALE GENOMIC DNA]</scope>
</reference>
<evidence type="ECO:0000313" key="3">
    <source>
        <dbReference type="Proteomes" id="UP000236544"/>
    </source>
</evidence>
<keyword evidence="3" id="KW-1185">Reference proteome</keyword>
<accession>A0A0P1KX64</accession>
<dbReference type="EMBL" id="LN890553">
    <property type="protein sequence ID" value="CUS23929.1"/>
    <property type="molecule type" value="Genomic_DNA"/>
</dbReference>
<gene>
    <name evidence="2" type="ORF">LAQU0_S12e03202g</name>
</gene>
<protein>
    <submittedName>
        <fullName evidence="2">LAQU0S12e03202g1_1</fullName>
    </submittedName>
</protein>
<feature type="compositionally biased region" description="Polar residues" evidence="1">
    <location>
        <begin position="35"/>
        <end position="47"/>
    </location>
</feature>
<dbReference type="AlphaFoldDB" id="A0A0P1KX64"/>
<dbReference type="OrthoDB" id="4082971at2759"/>
<organism evidence="2 3">
    <name type="scientific">Lachancea quebecensis</name>
    <dbReference type="NCBI Taxonomy" id="1654605"/>
    <lineage>
        <taxon>Eukaryota</taxon>
        <taxon>Fungi</taxon>
        <taxon>Dikarya</taxon>
        <taxon>Ascomycota</taxon>
        <taxon>Saccharomycotina</taxon>
        <taxon>Saccharomycetes</taxon>
        <taxon>Saccharomycetales</taxon>
        <taxon>Saccharomycetaceae</taxon>
        <taxon>Lachancea</taxon>
    </lineage>
</organism>
<feature type="region of interest" description="Disordered" evidence="1">
    <location>
        <begin position="28"/>
        <end position="51"/>
    </location>
</feature>